<dbReference type="EMBL" id="JBEGDP010000017">
    <property type="protein sequence ID" value="MEQ7848471.1"/>
    <property type="molecule type" value="Genomic_DNA"/>
</dbReference>
<evidence type="ECO:0000256" key="3">
    <source>
        <dbReference type="ARBA" id="ARBA00022448"/>
    </source>
</evidence>
<keyword evidence="4" id="KW-1003">Cell membrane</keyword>
<protein>
    <submittedName>
        <fullName evidence="9">AEC family transporter</fullName>
    </submittedName>
</protein>
<feature type="transmembrane region" description="Helical" evidence="8">
    <location>
        <begin position="6"/>
        <end position="27"/>
    </location>
</feature>
<evidence type="ECO:0000256" key="7">
    <source>
        <dbReference type="ARBA" id="ARBA00023136"/>
    </source>
</evidence>
<keyword evidence="5 8" id="KW-0812">Transmembrane</keyword>
<feature type="transmembrane region" description="Helical" evidence="8">
    <location>
        <begin position="123"/>
        <end position="145"/>
    </location>
</feature>
<evidence type="ECO:0000256" key="1">
    <source>
        <dbReference type="ARBA" id="ARBA00004651"/>
    </source>
</evidence>
<organism evidence="9 10">
    <name type="scientific">Nocardioides kribbensis</name>
    <dbReference type="NCBI Taxonomy" id="305517"/>
    <lineage>
        <taxon>Bacteria</taxon>
        <taxon>Bacillati</taxon>
        <taxon>Actinomycetota</taxon>
        <taxon>Actinomycetes</taxon>
        <taxon>Propionibacteriales</taxon>
        <taxon>Nocardioidaceae</taxon>
        <taxon>Nocardioides</taxon>
    </lineage>
</organism>
<dbReference type="PANTHER" id="PTHR36838">
    <property type="entry name" value="AUXIN EFFLUX CARRIER FAMILY PROTEIN"/>
    <property type="match status" value="1"/>
</dbReference>
<feature type="transmembrane region" description="Helical" evidence="8">
    <location>
        <begin position="254"/>
        <end position="275"/>
    </location>
</feature>
<gene>
    <name evidence="9" type="ORF">V6R90_14400</name>
</gene>
<dbReference type="RefSeq" id="WP_349805070.1">
    <property type="nucleotide sequence ID" value="NZ_JBEGDP010000017.1"/>
</dbReference>
<keyword evidence="7 8" id="KW-0472">Membrane</keyword>
<feature type="transmembrane region" description="Helical" evidence="8">
    <location>
        <begin position="287"/>
        <end position="306"/>
    </location>
</feature>
<dbReference type="InterPro" id="IPR038770">
    <property type="entry name" value="Na+/solute_symporter_sf"/>
</dbReference>
<reference evidence="9 10" key="1">
    <citation type="submission" date="2024-02" db="EMBL/GenBank/DDBJ databases">
        <title>Full genome sequence of Nocardioides kribbensis.</title>
        <authorList>
            <person name="Poletto B.L."/>
            <person name="Silva G."/>
            <person name="Galante D."/>
            <person name="Campos K.R."/>
            <person name="Santos M.B.N."/>
            <person name="Sacchi C.T."/>
        </authorList>
    </citation>
    <scope>NUCLEOTIDE SEQUENCE [LARGE SCALE GENOMIC DNA]</scope>
    <source>
        <strain evidence="9 10">O4R</strain>
    </source>
</reference>
<dbReference type="Gene3D" id="1.20.1530.20">
    <property type="match status" value="1"/>
</dbReference>
<evidence type="ECO:0000313" key="9">
    <source>
        <dbReference type="EMBL" id="MEQ7848471.1"/>
    </source>
</evidence>
<dbReference type="InterPro" id="IPR004776">
    <property type="entry name" value="Mem_transp_PIN-like"/>
</dbReference>
<evidence type="ECO:0000256" key="6">
    <source>
        <dbReference type="ARBA" id="ARBA00022989"/>
    </source>
</evidence>
<proteinExistence type="inferred from homology"/>
<feature type="transmembrane region" description="Helical" evidence="8">
    <location>
        <begin position="94"/>
        <end position="117"/>
    </location>
</feature>
<feature type="transmembrane region" description="Helical" evidence="8">
    <location>
        <begin position="34"/>
        <end position="52"/>
    </location>
</feature>
<feature type="transmembrane region" description="Helical" evidence="8">
    <location>
        <begin position="166"/>
        <end position="187"/>
    </location>
</feature>
<evidence type="ECO:0000256" key="8">
    <source>
        <dbReference type="SAM" id="Phobius"/>
    </source>
</evidence>
<comment type="subcellular location">
    <subcellularLocation>
        <location evidence="1">Cell membrane</location>
        <topology evidence="1">Multi-pass membrane protein</topology>
    </subcellularLocation>
</comment>
<name>A0ABV1P109_9ACTN</name>
<keyword evidence="6 8" id="KW-1133">Transmembrane helix</keyword>
<keyword evidence="10" id="KW-1185">Reference proteome</keyword>
<dbReference type="Pfam" id="PF03547">
    <property type="entry name" value="Mem_trans"/>
    <property type="match status" value="1"/>
</dbReference>
<evidence type="ECO:0000313" key="10">
    <source>
        <dbReference type="Proteomes" id="UP001482520"/>
    </source>
</evidence>
<feature type="transmembrane region" description="Helical" evidence="8">
    <location>
        <begin position="193"/>
        <end position="213"/>
    </location>
</feature>
<sequence length="307" mass="31052">MAGVFSGFATIGVLIALGMLLAHLRVIDLAGQRTLSTLAFYVASPALLLTVLEDSDPAEVFSTTLVASAAAVLVVVLLHLGLSRLRGPLDLGGATIGAMTAGYVNAGNLGVPIAAYVLGDVALVAPILLMQLLVLQPLALTLLDVAVAPTRLSLRKVLSRPATNPLTIASAAGVALALSGVRLPAAVHDPLDLVGGMAVPAMLIAYGVALRLGPLPGRGVPASELGLAVGLKLVAQPLAAYAVGRWALGLETDALLAVTVLSALPTAQNVFVIASRYGRAELLARDAIFVSTLASVPAVVLITALIA</sequence>
<comment type="similarity">
    <text evidence="2">Belongs to the auxin efflux carrier (TC 2.A.69) family.</text>
</comment>
<accession>A0ABV1P109</accession>
<evidence type="ECO:0000256" key="4">
    <source>
        <dbReference type="ARBA" id="ARBA00022475"/>
    </source>
</evidence>
<evidence type="ECO:0000256" key="5">
    <source>
        <dbReference type="ARBA" id="ARBA00022692"/>
    </source>
</evidence>
<feature type="transmembrane region" description="Helical" evidence="8">
    <location>
        <begin position="64"/>
        <end position="82"/>
    </location>
</feature>
<dbReference type="PANTHER" id="PTHR36838:SF3">
    <property type="entry name" value="TRANSPORTER AUXIN EFFLUX CARRIER EC FAMILY"/>
    <property type="match status" value="1"/>
</dbReference>
<comment type="caution">
    <text evidence="9">The sequence shown here is derived from an EMBL/GenBank/DDBJ whole genome shotgun (WGS) entry which is preliminary data.</text>
</comment>
<evidence type="ECO:0000256" key="2">
    <source>
        <dbReference type="ARBA" id="ARBA00010145"/>
    </source>
</evidence>
<dbReference type="Proteomes" id="UP001482520">
    <property type="component" value="Unassembled WGS sequence"/>
</dbReference>
<keyword evidence="3" id="KW-0813">Transport</keyword>
<feature type="transmembrane region" description="Helical" evidence="8">
    <location>
        <begin position="225"/>
        <end position="248"/>
    </location>
</feature>